<protein>
    <recommendedName>
        <fullName evidence="5">Molybdenum cofactor carrier</fullName>
    </recommendedName>
</protein>
<accession>A0A813RVX9</accession>
<gene>
    <name evidence="2" type="ORF">JXQ802_LOCUS22574</name>
    <name evidence="1" type="ORF">PYM288_LOCUS4092</name>
</gene>
<evidence type="ECO:0000313" key="1">
    <source>
        <dbReference type="EMBL" id="CAF0790285.1"/>
    </source>
</evidence>
<evidence type="ECO:0008006" key="5">
    <source>
        <dbReference type="Google" id="ProtNLM"/>
    </source>
</evidence>
<proteinExistence type="predicted"/>
<evidence type="ECO:0000313" key="2">
    <source>
        <dbReference type="EMBL" id="CAF1166926.1"/>
    </source>
</evidence>
<dbReference type="EMBL" id="CAJNOL010000687">
    <property type="protein sequence ID" value="CAF1166926.1"/>
    <property type="molecule type" value="Genomic_DNA"/>
</dbReference>
<evidence type="ECO:0000313" key="3">
    <source>
        <dbReference type="Proteomes" id="UP000663854"/>
    </source>
</evidence>
<dbReference type="Pfam" id="PF12694">
    <property type="entry name" value="cpYpsA"/>
    <property type="match status" value="1"/>
</dbReference>
<sequence>MLKKIITGGQTGVDRSALDVAIELNYEYGGWCPHGRKAEDGIIDPIKYANLEETSTDHYPQRTEFNVRDSDGTLIIVVGGEDAMDRGSKLTVDMTKKYEKPLFTVNLNEEDNSANETKVIEWLSTNKIEILNIAGPREETLPGIYKKAEIFLRNLLLKIKS</sequence>
<dbReference type="Proteomes" id="UP000663854">
    <property type="component" value="Unassembled WGS sequence"/>
</dbReference>
<dbReference type="InterPro" id="IPR024755">
    <property type="entry name" value="cpYpsA"/>
</dbReference>
<name>A0A813RVX9_9BILA</name>
<dbReference type="SUPFAM" id="SSF102405">
    <property type="entry name" value="MCP/YpsA-like"/>
    <property type="match status" value="1"/>
</dbReference>
<evidence type="ECO:0000313" key="4">
    <source>
        <dbReference type="Proteomes" id="UP000663870"/>
    </source>
</evidence>
<organism evidence="1 3">
    <name type="scientific">Rotaria sordida</name>
    <dbReference type="NCBI Taxonomy" id="392033"/>
    <lineage>
        <taxon>Eukaryota</taxon>
        <taxon>Metazoa</taxon>
        <taxon>Spiralia</taxon>
        <taxon>Gnathifera</taxon>
        <taxon>Rotifera</taxon>
        <taxon>Eurotatoria</taxon>
        <taxon>Bdelloidea</taxon>
        <taxon>Philodinida</taxon>
        <taxon>Philodinidae</taxon>
        <taxon>Rotaria</taxon>
    </lineage>
</organism>
<keyword evidence="4" id="KW-1185">Reference proteome</keyword>
<dbReference type="Proteomes" id="UP000663870">
    <property type="component" value="Unassembled WGS sequence"/>
</dbReference>
<comment type="caution">
    <text evidence="1">The sequence shown here is derived from an EMBL/GenBank/DDBJ whole genome shotgun (WGS) entry which is preliminary data.</text>
</comment>
<reference evidence="1" key="1">
    <citation type="submission" date="2021-02" db="EMBL/GenBank/DDBJ databases">
        <authorList>
            <person name="Nowell W R."/>
        </authorList>
    </citation>
    <scope>NUCLEOTIDE SEQUENCE</scope>
</reference>
<dbReference type="EMBL" id="CAJNOH010000035">
    <property type="protein sequence ID" value="CAF0790285.1"/>
    <property type="molecule type" value="Genomic_DNA"/>
</dbReference>
<dbReference type="AlphaFoldDB" id="A0A813RVX9"/>
<dbReference type="Gene3D" id="3.40.50.450">
    <property type="match status" value="1"/>
</dbReference>